<reference evidence="1" key="1">
    <citation type="submission" date="2020-09" db="EMBL/GenBank/DDBJ databases">
        <title>Leviviricetes taxonomy.</title>
        <authorList>
            <person name="Stockdale S.R."/>
            <person name="Callanan J."/>
            <person name="Adriaenssens E.M."/>
            <person name="Kuhn J.H."/>
            <person name="Rumnieks J."/>
            <person name="Shkoporov A."/>
            <person name="Draper L.A."/>
            <person name="Ross P."/>
            <person name="Hill C."/>
        </authorList>
    </citation>
    <scope>NUCLEOTIDE SEQUENCE</scope>
</reference>
<protein>
    <submittedName>
        <fullName evidence="1">Coat protein</fullName>
    </submittedName>
</protein>
<dbReference type="RefSeq" id="YP_010768799.1">
    <property type="nucleotide sequence ID" value="NC_073793.1"/>
</dbReference>
<keyword evidence="2" id="KW-1185">Reference proteome</keyword>
<evidence type="ECO:0000313" key="2">
    <source>
        <dbReference type="Proteomes" id="UP000677268"/>
    </source>
</evidence>
<proteinExistence type="predicted"/>
<sequence length="154" mass="15775">MAFSPSSPITGAAITGLTSPTYTIVADTPPNASSKQYAVSALGGTQTGVTPHSLSAPFTQTMFRPSSIKSLGSPNSAGVVRTFPKNTFEVLTRKGCNVLANQPVQIASIRSSFTMPAGADTYDAVSVKAMLSAHIGLLTQIAQGIADTVLTGTL</sequence>
<dbReference type="KEGG" id="vg:80396992"/>
<keyword evidence="1" id="KW-0946">Virion</keyword>
<gene>
    <name evidence="1" type="primary">SRR6960509_1_2</name>
</gene>
<dbReference type="Proteomes" id="UP000677268">
    <property type="component" value="Segment"/>
</dbReference>
<keyword evidence="1" id="KW-0167">Capsid protein</keyword>
<dbReference type="GeneID" id="80396992"/>
<dbReference type="GO" id="GO:0019028">
    <property type="term" value="C:viral capsid"/>
    <property type="evidence" value="ECO:0007669"/>
    <property type="project" value="UniProtKB-KW"/>
</dbReference>
<organism evidence="1 2">
    <name type="scientific">ssRNA phage SRR6960509_1</name>
    <dbReference type="NCBI Taxonomy" id="2786520"/>
    <lineage>
        <taxon>Viruses</taxon>
        <taxon>Riboviria</taxon>
        <taxon>Orthornavirae</taxon>
        <taxon>Lenarviricota</taxon>
        <taxon>Leviviricetes</taxon>
        <taxon>Norzivirales</taxon>
        <taxon>Atkinsviridae</taxon>
        <taxon>Aldormivirus</taxon>
        <taxon>Aldormivirus pelenecus</taxon>
        <taxon>Ipivevirus pelenecus</taxon>
    </lineage>
</organism>
<evidence type="ECO:0000313" key="1">
    <source>
        <dbReference type="EMBL" id="DAD50987.1"/>
    </source>
</evidence>
<accession>A0A8S5L0M1</accession>
<dbReference type="EMBL" id="BK013684">
    <property type="protein sequence ID" value="DAD50987.1"/>
    <property type="molecule type" value="Genomic_RNA"/>
</dbReference>
<name>A0A8S5L0M1_9VIRU</name>